<accession>A0A368VQD8</accession>
<dbReference type="HAMAP" id="MF_01526">
    <property type="entry name" value="UPF0342"/>
    <property type="match status" value="1"/>
</dbReference>
<dbReference type="SUPFAM" id="SSF158622">
    <property type="entry name" value="YheA/YmcA-like"/>
    <property type="match status" value="1"/>
</dbReference>
<proteinExistence type="inferred from homology"/>
<dbReference type="Pfam" id="PF06133">
    <property type="entry name" value="Com_YlbF"/>
    <property type="match status" value="1"/>
</dbReference>
<reference evidence="2 3" key="1">
    <citation type="submission" date="2018-07" db="EMBL/GenBank/DDBJ databases">
        <title>Genomic Encyclopedia of Type Strains, Phase III (KMG-III): the genomes of soil and plant-associated and newly described type strains.</title>
        <authorList>
            <person name="Whitman W."/>
        </authorList>
    </citation>
    <scope>NUCLEOTIDE SEQUENCE [LARGE SCALE GENOMIC DNA]</scope>
    <source>
        <strain evidence="2 3">CECT 7506</strain>
    </source>
</reference>
<dbReference type="Gene3D" id="1.20.1500.10">
    <property type="entry name" value="YheA/YmcA-like"/>
    <property type="match status" value="1"/>
</dbReference>
<dbReference type="EMBL" id="QPJD01000015">
    <property type="protein sequence ID" value="RCW42687.1"/>
    <property type="molecule type" value="Genomic_DNA"/>
</dbReference>
<dbReference type="Proteomes" id="UP000252415">
    <property type="component" value="Unassembled WGS sequence"/>
</dbReference>
<dbReference type="AlphaFoldDB" id="A0A368VQD8"/>
<keyword evidence="3" id="KW-1185">Reference proteome</keyword>
<protein>
    <recommendedName>
        <fullName evidence="1">UPF0342 protein DFP97_115120</fullName>
    </recommendedName>
</protein>
<organism evidence="2 3">
    <name type="scientific">Paenibacillus prosopidis</name>
    <dbReference type="NCBI Taxonomy" id="630520"/>
    <lineage>
        <taxon>Bacteria</taxon>
        <taxon>Bacillati</taxon>
        <taxon>Bacillota</taxon>
        <taxon>Bacilli</taxon>
        <taxon>Bacillales</taxon>
        <taxon>Paenibacillaceae</taxon>
        <taxon>Paenibacillus</taxon>
    </lineage>
</organism>
<gene>
    <name evidence="2" type="ORF">DFP97_115120</name>
</gene>
<evidence type="ECO:0000313" key="3">
    <source>
        <dbReference type="Proteomes" id="UP000252415"/>
    </source>
</evidence>
<dbReference type="RefSeq" id="WP_114382453.1">
    <property type="nucleotide sequence ID" value="NZ_QPJD01000015.1"/>
</dbReference>
<dbReference type="InterPro" id="IPR010368">
    <property type="entry name" value="Com_YlbF"/>
</dbReference>
<name>A0A368VQD8_9BACL</name>
<comment type="caution">
    <text evidence="2">The sequence shown here is derived from an EMBL/GenBank/DDBJ whole genome shotgun (WGS) entry which is preliminary data.</text>
</comment>
<dbReference type="OrthoDB" id="9811402at2"/>
<evidence type="ECO:0000256" key="1">
    <source>
        <dbReference type="HAMAP-Rule" id="MF_01526"/>
    </source>
</evidence>
<sequence length="111" mass="12801">MNIYDKAYELAKALKESDEAMQLKAAKQAAEADPDAKRMLDDFRERQNFLQQKMMAGEEPSAEDMDKMNKLYEVITLNPLIGRLLEAERRFAVVFEDINRIMSDVLKAIVD</sequence>
<dbReference type="InterPro" id="IPR023378">
    <property type="entry name" value="YheA/YmcA-like_dom_sf"/>
</dbReference>
<comment type="similarity">
    <text evidence="1">Belongs to the UPF0342 family.</text>
</comment>
<evidence type="ECO:0000313" key="2">
    <source>
        <dbReference type="EMBL" id="RCW42687.1"/>
    </source>
</evidence>